<evidence type="ECO:0000313" key="1">
    <source>
        <dbReference type="EMBL" id="PIZ85680.1"/>
    </source>
</evidence>
<evidence type="ECO:0000313" key="2">
    <source>
        <dbReference type="Proteomes" id="UP000229132"/>
    </source>
</evidence>
<gene>
    <name evidence="1" type="ORF">COX94_02275</name>
</gene>
<proteinExistence type="predicted"/>
<reference evidence="2" key="1">
    <citation type="submission" date="2017-09" db="EMBL/GenBank/DDBJ databases">
        <title>Depth-based differentiation of microbial function through sediment-hosted aquifers and enrichment of novel symbionts in the deep terrestrial subsurface.</title>
        <authorList>
            <person name="Probst A.J."/>
            <person name="Ladd B."/>
            <person name="Jarett J.K."/>
            <person name="Geller-Mcgrath D.E."/>
            <person name="Sieber C.M.K."/>
            <person name="Emerson J.B."/>
            <person name="Anantharaman K."/>
            <person name="Thomas B.C."/>
            <person name="Malmstrom R."/>
            <person name="Stieglmeier M."/>
            <person name="Klingl A."/>
            <person name="Woyke T."/>
            <person name="Ryan C.M."/>
            <person name="Banfield J.F."/>
        </authorList>
    </citation>
    <scope>NUCLEOTIDE SEQUENCE [LARGE SCALE GENOMIC DNA]</scope>
</reference>
<name>A0A2J0ML68_9BACT</name>
<dbReference type="Proteomes" id="UP000229132">
    <property type="component" value="Unassembled WGS sequence"/>
</dbReference>
<dbReference type="AlphaFoldDB" id="A0A2J0ML68"/>
<dbReference type="EMBL" id="PFOX01000040">
    <property type="protein sequence ID" value="PIZ85680.1"/>
    <property type="molecule type" value="Genomic_DNA"/>
</dbReference>
<protein>
    <submittedName>
        <fullName evidence="1">Uncharacterized protein</fullName>
    </submittedName>
</protein>
<accession>A0A2J0ML68</accession>
<organism evidence="1 2">
    <name type="scientific">Candidatus Nomurabacteria bacterium CG_4_10_14_0_2_um_filter_33_9</name>
    <dbReference type="NCBI Taxonomy" id="1974728"/>
    <lineage>
        <taxon>Bacteria</taxon>
        <taxon>Candidatus Nomuraibacteriota</taxon>
    </lineage>
</organism>
<comment type="caution">
    <text evidence="1">The sequence shown here is derived from an EMBL/GenBank/DDBJ whole genome shotgun (WGS) entry which is preliminary data.</text>
</comment>
<sequence>MIKKEKEKEIAINLRKQGKTYSEILSVVNVAKSTLAIWLQSVSLGKKQKQIYTLARRLASLRGGEVKKKQRIEKQNKIFLEAKSGIKTLSKYEFFLIGICLYWAEGTKEKEYHPGSGVAFSNMDPKMIILFLKWLDKICKIPKDMIGFEIMVHESHQERLNEVRQFWSKTTGFPLASFSQVYLKRTKIKKTNRKNIGEKYNGVLKIKVKKSSDLVRKIASWSEAIFEKILKIKNK</sequence>